<sequence length="128" mass="14194">MDKPIFRPITNHPIQMASSAVKTRKLALNGFAHELQSAVVGKANKLVVSKHAQMRLEQRNINIDQSTWNRIGEKVQEAKKMGVRDSLVLTQEAALVVSAKNNTVITAMDREEASSQIFTNINATILID</sequence>
<protein>
    <submittedName>
        <fullName evidence="1">Flagellar protein</fullName>
    </submittedName>
</protein>
<keyword evidence="1" id="KW-0282">Flagellum</keyword>
<reference evidence="1 2" key="1">
    <citation type="submission" date="2018-08" db="EMBL/GenBank/DDBJ databases">
        <title>Bacillus chawlae sp. nov., Bacillus glennii sp. nov., and Bacillus saganii sp. nov. Isolated from the Vehicle Assembly Building at Kennedy Space Center where the Viking Spacecraft were Assembled.</title>
        <authorList>
            <person name="Seuylemezian A."/>
            <person name="Vaishampayan P."/>
        </authorList>
    </citation>
    <scope>NUCLEOTIDE SEQUENCE [LARGE SCALE GENOMIC DNA]</scope>
    <source>
        <strain evidence="1 2">V44-8</strain>
    </source>
</reference>
<evidence type="ECO:0000313" key="2">
    <source>
        <dbReference type="Proteomes" id="UP000262939"/>
    </source>
</evidence>
<dbReference type="AlphaFoldDB" id="A0A372L8S7"/>
<comment type="caution">
    <text evidence="1">The sequence shown here is derived from an EMBL/GenBank/DDBJ whole genome shotgun (WGS) entry which is preliminary data.</text>
</comment>
<dbReference type="OrthoDB" id="165650at2"/>
<keyword evidence="1" id="KW-0966">Cell projection</keyword>
<dbReference type="NCBIfam" id="TIGR02530">
    <property type="entry name" value="flg_new"/>
    <property type="match status" value="1"/>
</dbReference>
<dbReference type="EMBL" id="QVTD01000013">
    <property type="protein sequence ID" value="RFU61531.1"/>
    <property type="molecule type" value="Genomic_DNA"/>
</dbReference>
<evidence type="ECO:0000313" key="1">
    <source>
        <dbReference type="EMBL" id="RFU61531.1"/>
    </source>
</evidence>
<proteinExistence type="predicted"/>
<organism evidence="1 2">
    <name type="scientific">Peribacillus glennii</name>
    <dbReference type="NCBI Taxonomy" id="2303991"/>
    <lineage>
        <taxon>Bacteria</taxon>
        <taxon>Bacillati</taxon>
        <taxon>Bacillota</taxon>
        <taxon>Bacilli</taxon>
        <taxon>Bacillales</taxon>
        <taxon>Bacillaceae</taxon>
        <taxon>Peribacillus</taxon>
    </lineage>
</organism>
<dbReference type="Proteomes" id="UP000262939">
    <property type="component" value="Unassembled WGS sequence"/>
</dbReference>
<accession>A0A372L8S7</accession>
<gene>
    <name evidence="1" type="ORF">D0466_17160</name>
</gene>
<dbReference type="Pfam" id="PF12611">
    <property type="entry name" value="Flagellar_put"/>
    <property type="match status" value="1"/>
</dbReference>
<keyword evidence="2" id="KW-1185">Reference proteome</keyword>
<keyword evidence="1" id="KW-0969">Cilium</keyword>
<dbReference type="InterPro" id="IPR013367">
    <property type="entry name" value="Flagellar_put"/>
</dbReference>
<name>A0A372L8S7_9BACI</name>
<dbReference type="RefSeq" id="WP_117323777.1">
    <property type="nucleotide sequence ID" value="NZ_QVTD01000013.1"/>
</dbReference>